<gene>
    <name evidence="7" type="ORF">SAMN02745784_00233</name>
</gene>
<protein>
    <submittedName>
        <fullName evidence="7">Type IV pilus assembly protein PilA</fullName>
    </submittedName>
</protein>
<evidence type="ECO:0000256" key="6">
    <source>
        <dbReference type="SAM" id="Phobius"/>
    </source>
</evidence>
<dbReference type="NCBIfam" id="TIGR02532">
    <property type="entry name" value="IV_pilin_GFxxxE"/>
    <property type="match status" value="1"/>
</dbReference>
<dbReference type="EMBL" id="FQTY01000001">
    <property type="protein sequence ID" value="SHE29649.1"/>
    <property type="molecule type" value="Genomic_DNA"/>
</dbReference>
<dbReference type="AlphaFoldDB" id="A0A1M4SBS5"/>
<dbReference type="SUPFAM" id="SSF54523">
    <property type="entry name" value="Pili subunits"/>
    <property type="match status" value="1"/>
</dbReference>
<dbReference type="Gene3D" id="3.30.700.10">
    <property type="entry name" value="Glycoprotein, Type 4 Pilin"/>
    <property type="match status" value="1"/>
</dbReference>
<dbReference type="GO" id="GO:0016020">
    <property type="term" value="C:membrane"/>
    <property type="evidence" value="ECO:0007669"/>
    <property type="project" value="UniProtKB-SubCell"/>
</dbReference>
<keyword evidence="8" id="KW-1185">Reference proteome</keyword>
<evidence type="ECO:0000256" key="2">
    <source>
        <dbReference type="ARBA" id="ARBA00022481"/>
    </source>
</evidence>
<name>A0A1M4SBS5_9FIRM</name>
<dbReference type="STRING" id="1123404.SAMN02745784_00233"/>
<dbReference type="InterPro" id="IPR045584">
    <property type="entry name" value="Pilin-like"/>
</dbReference>
<evidence type="ECO:0000313" key="8">
    <source>
        <dbReference type="Proteomes" id="UP000184114"/>
    </source>
</evidence>
<dbReference type="PANTHER" id="PTHR30093:SF44">
    <property type="entry name" value="TYPE II SECRETION SYSTEM CORE PROTEIN G"/>
    <property type="match status" value="1"/>
</dbReference>
<dbReference type="Pfam" id="PF07963">
    <property type="entry name" value="N_methyl"/>
    <property type="match status" value="1"/>
</dbReference>
<sequence>MLKWINKKKNKKGFTLVELVVVIAILGILAAIAVPKLGASRKNAAITAHNANVRTLMSAANMYIADKGVPTANTKWTKTAGNDGTETDWKPYLQEWPKVPTGTGEDLDNDYEVTFDGVGGVVVSPEAIEK</sequence>
<evidence type="ECO:0000256" key="4">
    <source>
        <dbReference type="ARBA" id="ARBA00022989"/>
    </source>
</evidence>
<evidence type="ECO:0000256" key="1">
    <source>
        <dbReference type="ARBA" id="ARBA00004167"/>
    </source>
</evidence>
<comment type="subcellular location">
    <subcellularLocation>
        <location evidence="1">Membrane</location>
        <topology evidence="1">Single-pass membrane protein</topology>
    </subcellularLocation>
</comment>
<dbReference type="RefSeq" id="WP_072971957.1">
    <property type="nucleotide sequence ID" value="NZ_FQTY01000001.1"/>
</dbReference>
<proteinExistence type="predicted"/>
<dbReference type="InterPro" id="IPR012902">
    <property type="entry name" value="N_methyl_site"/>
</dbReference>
<accession>A0A1M4SBS5</accession>
<dbReference type="Proteomes" id="UP000184114">
    <property type="component" value="Unassembled WGS sequence"/>
</dbReference>
<dbReference type="GeneID" id="90994925"/>
<organism evidence="7 8">
    <name type="scientific">Tissierella praeacuta DSM 18095</name>
    <dbReference type="NCBI Taxonomy" id="1123404"/>
    <lineage>
        <taxon>Bacteria</taxon>
        <taxon>Bacillati</taxon>
        <taxon>Bacillota</taxon>
        <taxon>Tissierellia</taxon>
        <taxon>Tissierellales</taxon>
        <taxon>Tissierellaceae</taxon>
        <taxon>Tissierella</taxon>
    </lineage>
</organism>
<keyword evidence="3 6" id="KW-0812">Transmembrane</keyword>
<evidence type="ECO:0000313" key="7">
    <source>
        <dbReference type="EMBL" id="SHE29649.1"/>
    </source>
</evidence>
<feature type="transmembrane region" description="Helical" evidence="6">
    <location>
        <begin position="12"/>
        <end position="34"/>
    </location>
</feature>
<dbReference type="PRINTS" id="PR00813">
    <property type="entry name" value="BCTERIALGSPG"/>
</dbReference>
<reference evidence="8" key="1">
    <citation type="submission" date="2016-11" db="EMBL/GenBank/DDBJ databases">
        <authorList>
            <person name="Varghese N."/>
            <person name="Submissions S."/>
        </authorList>
    </citation>
    <scope>NUCLEOTIDE SEQUENCE [LARGE SCALE GENOMIC DNA]</scope>
    <source>
        <strain evidence="8">DSM 18095</strain>
    </source>
</reference>
<dbReference type="GO" id="GO:0015627">
    <property type="term" value="C:type II protein secretion system complex"/>
    <property type="evidence" value="ECO:0007669"/>
    <property type="project" value="InterPro"/>
</dbReference>
<dbReference type="GO" id="GO:0015628">
    <property type="term" value="P:protein secretion by the type II secretion system"/>
    <property type="evidence" value="ECO:0007669"/>
    <property type="project" value="InterPro"/>
</dbReference>
<evidence type="ECO:0000256" key="5">
    <source>
        <dbReference type="ARBA" id="ARBA00023136"/>
    </source>
</evidence>
<keyword evidence="5 6" id="KW-0472">Membrane</keyword>
<evidence type="ECO:0000256" key="3">
    <source>
        <dbReference type="ARBA" id="ARBA00022692"/>
    </source>
</evidence>
<dbReference type="PANTHER" id="PTHR30093">
    <property type="entry name" value="GENERAL SECRETION PATHWAY PROTEIN G"/>
    <property type="match status" value="1"/>
</dbReference>
<dbReference type="PROSITE" id="PS00409">
    <property type="entry name" value="PROKAR_NTER_METHYL"/>
    <property type="match status" value="1"/>
</dbReference>
<dbReference type="InterPro" id="IPR000983">
    <property type="entry name" value="Bac_GSPG_pilin"/>
</dbReference>
<keyword evidence="4 6" id="KW-1133">Transmembrane helix</keyword>
<keyword evidence="2" id="KW-0488">Methylation</keyword>